<feature type="domain" description="HECT" evidence="6">
    <location>
        <begin position="30"/>
        <end position="210"/>
    </location>
</feature>
<evidence type="ECO:0000256" key="3">
    <source>
        <dbReference type="ARBA" id="ARBA00022679"/>
    </source>
</evidence>
<dbReference type="PANTHER" id="PTHR45700">
    <property type="entry name" value="UBIQUITIN-PROTEIN LIGASE E3C"/>
    <property type="match status" value="1"/>
</dbReference>
<evidence type="ECO:0000256" key="5">
    <source>
        <dbReference type="PROSITE-ProRule" id="PRU00104"/>
    </source>
</evidence>
<reference evidence="7" key="1">
    <citation type="submission" date="2016-06" db="UniProtKB">
        <authorList>
            <consortium name="WormBaseParasite"/>
        </authorList>
    </citation>
    <scope>IDENTIFICATION</scope>
</reference>
<evidence type="ECO:0000256" key="2">
    <source>
        <dbReference type="ARBA" id="ARBA00012485"/>
    </source>
</evidence>
<dbReference type="GO" id="GO:0061630">
    <property type="term" value="F:ubiquitin protein ligase activity"/>
    <property type="evidence" value="ECO:0007669"/>
    <property type="project" value="UniProtKB-EC"/>
</dbReference>
<keyword evidence="3" id="KW-0808">Transferase</keyword>
<sequence length="210" mass="24240">LDYEDDDLQDAFDCYFVVYYQDPFGNTLSHELKPNGSSIPVTKENRQEFVDLYANFLLNESVKKQFNAFRRGFQMVVDESPLTFLFRPDEIELLVRGSGEYDFKELERVTNYEDYTADSLVIKNFWSVVHSMTSEQQRQLLQFATGSDRIPVGGMSKMKFTIARQGADADRLPTAHTCFNILLLPDYPTLEQLQHHLLIAITYCKGFGMS</sequence>
<dbReference type="Pfam" id="PF00632">
    <property type="entry name" value="HECT"/>
    <property type="match status" value="1"/>
</dbReference>
<organism evidence="7">
    <name type="scientific">Echinostoma caproni</name>
    <dbReference type="NCBI Taxonomy" id="27848"/>
    <lineage>
        <taxon>Eukaryota</taxon>
        <taxon>Metazoa</taxon>
        <taxon>Spiralia</taxon>
        <taxon>Lophotrochozoa</taxon>
        <taxon>Platyhelminthes</taxon>
        <taxon>Trematoda</taxon>
        <taxon>Digenea</taxon>
        <taxon>Plagiorchiida</taxon>
        <taxon>Echinostomata</taxon>
        <taxon>Echinostomatoidea</taxon>
        <taxon>Echinostomatidae</taxon>
        <taxon>Echinostoma</taxon>
    </lineage>
</organism>
<dbReference type="SUPFAM" id="SSF56204">
    <property type="entry name" value="Hect, E3 ligase catalytic domain"/>
    <property type="match status" value="1"/>
</dbReference>
<evidence type="ECO:0000256" key="4">
    <source>
        <dbReference type="ARBA" id="ARBA00022786"/>
    </source>
</evidence>
<dbReference type="FunFam" id="3.30.2410.10:FF:000003">
    <property type="entry name" value="probable E3 ubiquitin-protein ligase HERC4 isoform X1"/>
    <property type="match status" value="1"/>
</dbReference>
<dbReference type="Gene3D" id="3.30.2410.10">
    <property type="entry name" value="Hect, E3 ligase catalytic domain"/>
    <property type="match status" value="1"/>
</dbReference>
<dbReference type="Gene3D" id="3.90.1750.10">
    <property type="entry name" value="Hect, E3 ligase catalytic domains"/>
    <property type="match status" value="1"/>
</dbReference>
<dbReference type="Gene3D" id="3.30.2160.10">
    <property type="entry name" value="Hect, E3 ligase catalytic domain"/>
    <property type="match status" value="1"/>
</dbReference>
<keyword evidence="4 5" id="KW-0833">Ubl conjugation pathway</keyword>
<evidence type="ECO:0000259" key="6">
    <source>
        <dbReference type="PROSITE" id="PS50237"/>
    </source>
</evidence>
<dbReference type="GO" id="GO:0000209">
    <property type="term" value="P:protein polyubiquitination"/>
    <property type="evidence" value="ECO:0007669"/>
    <property type="project" value="InterPro"/>
</dbReference>
<feature type="active site" description="Glycyl thioester intermediate" evidence="5">
    <location>
        <position position="178"/>
    </location>
</feature>
<dbReference type="WBParaSite" id="ECPE_0001080201-mRNA-1">
    <property type="protein sequence ID" value="ECPE_0001080201-mRNA-1"/>
    <property type="gene ID" value="ECPE_0001080201"/>
</dbReference>
<comment type="catalytic activity">
    <reaction evidence="1">
        <text>S-ubiquitinyl-[E2 ubiquitin-conjugating enzyme]-L-cysteine + [acceptor protein]-L-lysine = [E2 ubiquitin-conjugating enzyme]-L-cysteine + N(6)-ubiquitinyl-[acceptor protein]-L-lysine.</text>
        <dbReference type="EC" id="2.3.2.26"/>
    </reaction>
</comment>
<dbReference type="AlphaFoldDB" id="A0A183AUY4"/>
<dbReference type="InterPro" id="IPR035983">
    <property type="entry name" value="Hect_E3_ubiquitin_ligase"/>
</dbReference>
<dbReference type="PANTHER" id="PTHR45700:SF8">
    <property type="entry name" value="HECT-TYPE E3 UBIQUITIN TRANSFERASE"/>
    <property type="match status" value="1"/>
</dbReference>
<dbReference type="InterPro" id="IPR000569">
    <property type="entry name" value="HECT_dom"/>
</dbReference>
<dbReference type="InterPro" id="IPR044611">
    <property type="entry name" value="E3A/B/C-like"/>
</dbReference>
<accession>A0A183AUY4</accession>
<dbReference type="EC" id="2.3.2.26" evidence="2"/>
<evidence type="ECO:0000256" key="1">
    <source>
        <dbReference type="ARBA" id="ARBA00000885"/>
    </source>
</evidence>
<evidence type="ECO:0000313" key="7">
    <source>
        <dbReference type="WBParaSite" id="ECPE_0001080201-mRNA-1"/>
    </source>
</evidence>
<dbReference type="PROSITE" id="PS50237">
    <property type="entry name" value="HECT"/>
    <property type="match status" value="1"/>
</dbReference>
<protein>
    <recommendedName>
        <fullName evidence="2">HECT-type E3 ubiquitin transferase</fullName>
        <ecNumber evidence="2">2.3.2.26</ecNumber>
    </recommendedName>
</protein>
<proteinExistence type="predicted"/>
<dbReference type="SMART" id="SM00119">
    <property type="entry name" value="HECTc"/>
    <property type="match status" value="1"/>
</dbReference>
<name>A0A183AUY4_9TREM</name>